<dbReference type="AlphaFoldDB" id="A0A2K2FM21"/>
<dbReference type="Pfam" id="PF01547">
    <property type="entry name" value="SBP_bac_1"/>
    <property type="match status" value="1"/>
</dbReference>
<organism evidence="1 2">
    <name type="scientific">Clostridium thermosuccinogenes</name>
    <dbReference type="NCBI Taxonomy" id="84032"/>
    <lineage>
        <taxon>Bacteria</taxon>
        <taxon>Bacillati</taxon>
        <taxon>Bacillota</taxon>
        <taxon>Clostridia</taxon>
        <taxon>Eubacteriales</taxon>
        <taxon>Clostridiaceae</taxon>
        <taxon>Clostridium</taxon>
    </lineage>
</organism>
<reference evidence="1 2" key="1">
    <citation type="submission" date="2017-06" db="EMBL/GenBank/DDBJ databases">
        <title>Investigating the central metabolism of Clostridium thermosuccinogenes.</title>
        <authorList>
            <person name="Koendjbiharie J.G."/>
            <person name="van Kranenburg R."/>
        </authorList>
    </citation>
    <scope>NUCLEOTIDE SEQUENCE [LARGE SCALE GENOMIC DNA]</scope>
    <source>
        <strain evidence="1 2">DSM 5806</strain>
    </source>
</reference>
<dbReference type="EMBL" id="NIOJ01000015">
    <property type="protein sequence ID" value="PNT99818.1"/>
    <property type="molecule type" value="Genomic_DNA"/>
</dbReference>
<dbReference type="Gene3D" id="3.40.190.10">
    <property type="entry name" value="Periplasmic binding protein-like II"/>
    <property type="match status" value="1"/>
</dbReference>
<sequence>MRSKISGYIVLALGLVLAAFFRPCTAYGSERNSLLVEKSYREYLEDHSGKPDGTDDIKIQAADFISKDAAMETEILDGYEGVGGKSIYTGETGYIEWEVNIQQSGLYNIEVLYYPVRGKGNTIERVIYIDGKVPYKEARYAYLSRVWSDDGDIYRDANGNEIRPSQVETPCWRKTQIYDSLGYFNEPLMFYLEKGKHTIGFESVKEPVILNMIRVYKADRKKSYAEIKAEYQSKGYTEADVKPVKIQAEDTWAKSDKTLYPSSDRSSAINEPQDPSKVRLNTIDGGKWKMPRQWITWRFNVEQDGLYKIVLRYRQNLLSGLYVNRKIMINGEVPFKEAEAVKFGYSTDWQVRALGDDQQEFAFYLEKGENELTMEVTLGDMADVLNRVSDSLYNLNEAYRKILMITGAEPDLYRDYGFKKLIPDAIEVMAKEAANLRQISADMEEYIGQKGENVVILDKIALLLEQMSDDPEENIAKSFKPFKENIGALGTWILTVGQQPLTVDYISIMPVSDPLPRAEGSFFENLIFEIKSFIMSFFVDYNSLGSSLPTKELKKDEILRVWLTSGRDQSQILREMINDSFTPETNVNVDIKLISADTLLPSVLAGIGPDISLGNPAGDPIQYAIRNAVVNLEGMPGFDEVAGRFHPSALVPYTFEGKVYAIPETQVFPMLFYRKDILAELGLEVPQTWDDFYKLIPEVQKQNMQIGFPQGISGMQIFLYQKGGELYTPDRRRSTLDSDMTIEAFQKQTELFTTYKFPRDFDFPNRFRTGEMPIGIADYTTYNNLIAFAPEIRGLWEFVPLPGTVAEDGSINRATPSTGTGAMMLRGVKNKEAAWSFLEWWTRAETQSRFAVEMESVLGQSAKHATANMEALVNMPWTKTEYDHLMEQWKYVTGTPEVPGGYYVSRAIDFASAAAYINADMETLLDYVTETNDEITRKRREFGLE</sequence>
<evidence type="ECO:0008006" key="3">
    <source>
        <dbReference type="Google" id="ProtNLM"/>
    </source>
</evidence>
<dbReference type="SUPFAM" id="SSF53850">
    <property type="entry name" value="Periplasmic binding protein-like II"/>
    <property type="match status" value="1"/>
</dbReference>
<dbReference type="InterPro" id="IPR006059">
    <property type="entry name" value="SBP"/>
</dbReference>
<dbReference type="InterPro" id="IPR050490">
    <property type="entry name" value="Bact_solute-bd_prot1"/>
</dbReference>
<accession>A0A2K2FM21</accession>
<dbReference type="Proteomes" id="UP000236151">
    <property type="component" value="Unassembled WGS sequence"/>
</dbReference>
<dbReference type="Gene3D" id="2.60.120.260">
    <property type="entry name" value="Galactose-binding domain-like"/>
    <property type="match status" value="2"/>
</dbReference>
<comment type="caution">
    <text evidence="1">The sequence shown here is derived from an EMBL/GenBank/DDBJ whole genome shotgun (WGS) entry which is preliminary data.</text>
</comment>
<dbReference type="PANTHER" id="PTHR43649:SF27">
    <property type="entry name" value="EXTRACELLULAR SOLUTE-BINDING PROTEIN FAMILY 1"/>
    <property type="match status" value="1"/>
</dbReference>
<evidence type="ECO:0000313" key="1">
    <source>
        <dbReference type="EMBL" id="PNT99818.1"/>
    </source>
</evidence>
<protein>
    <recommendedName>
        <fullName evidence="3">ABC transporter substrate-binding protein</fullName>
    </recommendedName>
</protein>
<dbReference type="KEGG" id="cthd:CDO33_05410"/>
<dbReference type="PANTHER" id="PTHR43649">
    <property type="entry name" value="ARABINOSE-BINDING PROTEIN-RELATED"/>
    <property type="match status" value="1"/>
</dbReference>
<dbReference type="OrthoDB" id="383574at2"/>
<name>A0A2K2FM21_9CLOT</name>
<dbReference type="RefSeq" id="WP_103081128.1">
    <property type="nucleotide sequence ID" value="NZ_CP021850.1"/>
</dbReference>
<gene>
    <name evidence="1" type="ORF">CDQ84_07595</name>
</gene>
<evidence type="ECO:0000313" key="2">
    <source>
        <dbReference type="Proteomes" id="UP000236151"/>
    </source>
</evidence>
<keyword evidence="2" id="KW-1185">Reference proteome</keyword>
<proteinExistence type="predicted"/>